<name>A0A1H0D954_9ACTN</name>
<dbReference type="GO" id="GO:0043856">
    <property type="term" value="F:anti-sigma factor antagonist activity"/>
    <property type="evidence" value="ECO:0007669"/>
    <property type="project" value="InterPro"/>
</dbReference>
<dbReference type="RefSeq" id="WP_093661990.1">
    <property type="nucleotide sequence ID" value="NZ_FNHI01000032.1"/>
</dbReference>
<dbReference type="Pfam" id="PF01740">
    <property type="entry name" value="STAS"/>
    <property type="match status" value="1"/>
</dbReference>
<keyword evidence="5" id="KW-1185">Reference proteome</keyword>
<evidence type="ECO:0000256" key="2">
    <source>
        <dbReference type="RuleBase" id="RU003749"/>
    </source>
</evidence>
<dbReference type="InterPro" id="IPR003658">
    <property type="entry name" value="Anti-sigma_ant"/>
</dbReference>
<comment type="similarity">
    <text evidence="1 2">Belongs to the anti-sigma-factor antagonist family.</text>
</comment>
<dbReference type="CDD" id="cd07043">
    <property type="entry name" value="STAS_anti-anti-sigma_factors"/>
    <property type="match status" value="1"/>
</dbReference>
<reference evidence="5" key="1">
    <citation type="submission" date="2016-10" db="EMBL/GenBank/DDBJ databases">
        <authorList>
            <person name="Varghese N."/>
            <person name="Submissions S."/>
        </authorList>
    </citation>
    <scope>NUCLEOTIDE SEQUENCE [LARGE SCALE GENOMIC DNA]</scope>
    <source>
        <strain evidence="5">CGMCC 4.7042</strain>
    </source>
</reference>
<accession>A0A1H0D954</accession>
<dbReference type="PANTHER" id="PTHR33495:SF2">
    <property type="entry name" value="ANTI-SIGMA FACTOR ANTAGONIST TM_1081-RELATED"/>
    <property type="match status" value="1"/>
</dbReference>
<dbReference type="STRING" id="1196353.SAMN05444921_13276"/>
<dbReference type="SUPFAM" id="SSF52091">
    <property type="entry name" value="SpoIIaa-like"/>
    <property type="match status" value="1"/>
</dbReference>
<protein>
    <recommendedName>
        <fullName evidence="2">Anti-sigma factor antagonist</fullName>
    </recommendedName>
</protein>
<feature type="domain" description="STAS" evidence="3">
    <location>
        <begin position="4"/>
        <end position="107"/>
    </location>
</feature>
<dbReference type="Gene3D" id="3.30.750.24">
    <property type="entry name" value="STAS domain"/>
    <property type="match status" value="1"/>
</dbReference>
<evidence type="ECO:0000256" key="1">
    <source>
        <dbReference type="ARBA" id="ARBA00009013"/>
    </source>
</evidence>
<evidence type="ECO:0000313" key="5">
    <source>
        <dbReference type="Proteomes" id="UP000199063"/>
    </source>
</evidence>
<gene>
    <name evidence="4" type="ORF">SAMN05444921_13276</name>
</gene>
<dbReference type="NCBIfam" id="TIGR00377">
    <property type="entry name" value="ant_ant_sig"/>
    <property type="match status" value="1"/>
</dbReference>
<proteinExistence type="inferred from homology"/>
<dbReference type="AlphaFoldDB" id="A0A1H0D954"/>
<evidence type="ECO:0000259" key="3">
    <source>
        <dbReference type="PROSITE" id="PS50801"/>
    </source>
</evidence>
<dbReference type="OrthoDB" id="4262506at2"/>
<evidence type="ECO:0000313" key="4">
    <source>
        <dbReference type="EMBL" id="SDN66486.1"/>
    </source>
</evidence>
<dbReference type="GeneID" id="40834060"/>
<dbReference type="PROSITE" id="PS50801">
    <property type="entry name" value="STAS"/>
    <property type="match status" value="1"/>
</dbReference>
<dbReference type="EMBL" id="FNHI01000032">
    <property type="protein sequence ID" value="SDN66486.1"/>
    <property type="molecule type" value="Genomic_DNA"/>
</dbReference>
<dbReference type="InterPro" id="IPR002645">
    <property type="entry name" value="STAS_dom"/>
</dbReference>
<dbReference type="InterPro" id="IPR036513">
    <property type="entry name" value="STAS_dom_sf"/>
</dbReference>
<dbReference type="Proteomes" id="UP000199063">
    <property type="component" value="Unassembled WGS sequence"/>
</dbReference>
<organism evidence="4 5">
    <name type="scientific">Streptomyces wuyuanensis</name>
    <dbReference type="NCBI Taxonomy" id="1196353"/>
    <lineage>
        <taxon>Bacteria</taxon>
        <taxon>Bacillati</taxon>
        <taxon>Actinomycetota</taxon>
        <taxon>Actinomycetes</taxon>
        <taxon>Kitasatosporales</taxon>
        <taxon>Streptomycetaceae</taxon>
        <taxon>Streptomyces</taxon>
    </lineage>
</organism>
<sequence length="107" mass="11578">MRTFHVGVTERPDRTVVTLTGELDSDTCPRVTRVTDTVSLTGRTLGLDLSGVSFMDSSGLNMLLVLRLRAEAENGALELYGMQEQGRRLLQLTGAGVLFSVRPALAV</sequence>
<dbReference type="PANTHER" id="PTHR33495">
    <property type="entry name" value="ANTI-SIGMA FACTOR ANTAGONIST TM_1081-RELATED-RELATED"/>
    <property type="match status" value="1"/>
</dbReference>